<evidence type="ECO:0000256" key="2">
    <source>
        <dbReference type="ARBA" id="ARBA00061659"/>
    </source>
</evidence>
<evidence type="ECO:0008006" key="6">
    <source>
        <dbReference type="Google" id="ProtNLM"/>
    </source>
</evidence>
<evidence type="ECO:0000256" key="3">
    <source>
        <dbReference type="PROSITE-ProRule" id="PRU00708"/>
    </source>
</evidence>
<dbReference type="Gene3D" id="1.25.40.10">
    <property type="entry name" value="Tetratricopeptide repeat domain"/>
    <property type="match status" value="4"/>
</dbReference>
<dbReference type="InterPro" id="IPR011990">
    <property type="entry name" value="TPR-like_helical_dom_sf"/>
</dbReference>
<dbReference type="FunFam" id="1.25.40.10:FF:000277">
    <property type="entry name" value="Pentatricopeptide repeat-containing protein, mitochondrial"/>
    <property type="match status" value="1"/>
</dbReference>
<dbReference type="FunFam" id="1.25.40.10:FF:001579">
    <property type="entry name" value="Pentatricopeptide repeat-containing protein"/>
    <property type="match status" value="1"/>
</dbReference>
<dbReference type="Pfam" id="PF01535">
    <property type="entry name" value="PPR"/>
    <property type="match status" value="5"/>
</dbReference>
<comment type="similarity">
    <text evidence="2">Belongs to the PPR family. PCMP-E subfamily.</text>
</comment>
<name>A0AA86VCW3_9FABA</name>
<evidence type="ECO:0000313" key="4">
    <source>
        <dbReference type="EMBL" id="CAJ1952337.1"/>
    </source>
</evidence>
<dbReference type="PANTHER" id="PTHR47926">
    <property type="entry name" value="PENTATRICOPEPTIDE REPEAT-CONTAINING PROTEIN"/>
    <property type="match status" value="1"/>
</dbReference>
<dbReference type="InterPro" id="IPR002885">
    <property type="entry name" value="PPR_rpt"/>
</dbReference>
<evidence type="ECO:0000313" key="5">
    <source>
        <dbReference type="Proteomes" id="UP001189624"/>
    </source>
</evidence>
<sequence length="528" mass="58962">MIQFYLMKYVTLQRTLHSCASLDQLKRIHAMCMTLGFLHTQNLYLQQTLSCKLLQSYKNVGKTEEAQRVFDQIKDPDVVSWTCLLNLYLHSGLPSKSLSAFSHFLHVGLRPDSFLIVAALSSCGQCKDLVRGRVVHGMVLRNGFDANPVVGNALIDMYCRNRVMGMASLVFEKMGSKDVCSWTSLLNGYMLCNNVNCAREIFDAMPKRNLVSWTAMITGCVKAGAPIQALEMFKQMEADDGGALHCAYMMVAVLSACADVGAVDFGQCIHCCVKKRRLELDVAVSNAMMDMYSKSGRLDLAVRIFDEIWKKDVFSWTTILSAYAYHGEGHLALEAFSRMLESGVNPNEVTLLSVLTACSHAGLVVQGGVLFNRMIQCRYMKPKIEHYGCVVDLLGRAGLLEDAKEVIGMMPISPDAAMWRSLLTACLVHGNLSMAQIAGKKLIELEPNDDGVFMLLWNMYCVANMWKEASEIRKLMRERRVRKRPGCSMVNLNGIVQEFFAEDTSLHVSAELCHLLKGIKEQSEACNF</sequence>
<accession>A0AA86VCW3</accession>
<feature type="repeat" description="PPR" evidence="3">
    <location>
        <begin position="312"/>
        <end position="346"/>
    </location>
</feature>
<dbReference type="PANTHER" id="PTHR47926:SF497">
    <property type="entry name" value="TETRATRICOPEPTIDE-LIKE HELICAL DOMAIN SUPERFAMILY"/>
    <property type="match status" value="1"/>
</dbReference>
<protein>
    <recommendedName>
        <fullName evidence="6">Pentatricopeptide repeat-containing protein</fullName>
    </recommendedName>
</protein>
<feature type="repeat" description="PPR" evidence="3">
    <location>
        <begin position="281"/>
        <end position="311"/>
    </location>
</feature>
<dbReference type="GO" id="GO:0003723">
    <property type="term" value="F:RNA binding"/>
    <property type="evidence" value="ECO:0007669"/>
    <property type="project" value="InterPro"/>
</dbReference>
<dbReference type="PROSITE" id="PS51375">
    <property type="entry name" value="PPR"/>
    <property type="match status" value="4"/>
</dbReference>
<dbReference type="EMBL" id="OY731401">
    <property type="protein sequence ID" value="CAJ1952337.1"/>
    <property type="molecule type" value="Genomic_DNA"/>
</dbReference>
<dbReference type="Proteomes" id="UP001189624">
    <property type="component" value="Chromosome 4"/>
</dbReference>
<dbReference type="SUPFAM" id="SSF48452">
    <property type="entry name" value="TPR-like"/>
    <property type="match status" value="1"/>
</dbReference>
<proteinExistence type="inferred from homology"/>
<evidence type="ECO:0000256" key="1">
    <source>
        <dbReference type="ARBA" id="ARBA00022737"/>
    </source>
</evidence>
<keyword evidence="5" id="KW-1185">Reference proteome</keyword>
<organism evidence="4 5">
    <name type="scientific">Sphenostylis stenocarpa</name>
    <dbReference type="NCBI Taxonomy" id="92480"/>
    <lineage>
        <taxon>Eukaryota</taxon>
        <taxon>Viridiplantae</taxon>
        <taxon>Streptophyta</taxon>
        <taxon>Embryophyta</taxon>
        <taxon>Tracheophyta</taxon>
        <taxon>Spermatophyta</taxon>
        <taxon>Magnoliopsida</taxon>
        <taxon>eudicotyledons</taxon>
        <taxon>Gunneridae</taxon>
        <taxon>Pentapetalae</taxon>
        <taxon>rosids</taxon>
        <taxon>fabids</taxon>
        <taxon>Fabales</taxon>
        <taxon>Fabaceae</taxon>
        <taxon>Papilionoideae</taxon>
        <taxon>50 kb inversion clade</taxon>
        <taxon>NPAAA clade</taxon>
        <taxon>indigoferoid/millettioid clade</taxon>
        <taxon>Phaseoleae</taxon>
        <taxon>Sphenostylis</taxon>
    </lineage>
</organism>
<dbReference type="InterPro" id="IPR046960">
    <property type="entry name" value="PPR_At4g14850-like_plant"/>
</dbReference>
<dbReference type="NCBIfam" id="TIGR00756">
    <property type="entry name" value="PPR"/>
    <property type="match status" value="4"/>
</dbReference>
<gene>
    <name evidence="4" type="ORF">AYBTSS11_LOCUS15244</name>
</gene>
<dbReference type="InterPro" id="IPR046848">
    <property type="entry name" value="E_motif"/>
</dbReference>
<keyword evidence="1" id="KW-0677">Repeat</keyword>
<reference evidence="4" key="1">
    <citation type="submission" date="2023-10" db="EMBL/GenBank/DDBJ databases">
        <authorList>
            <person name="Domelevo Entfellner J.-B."/>
        </authorList>
    </citation>
    <scope>NUCLEOTIDE SEQUENCE</scope>
</reference>
<dbReference type="Gramene" id="rna-AYBTSS11_LOCUS15244">
    <property type="protein sequence ID" value="CAJ1952337.1"/>
    <property type="gene ID" value="gene-AYBTSS11_LOCUS15244"/>
</dbReference>
<dbReference type="GO" id="GO:0005737">
    <property type="term" value="C:cytoplasm"/>
    <property type="evidence" value="ECO:0007669"/>
    <property type="project" value="UniProtKB-ARBA"/>
</dbReference>
<dbReference type="AlphaFoldDB" id="A0AA86VCW3"/>
<feature type="repeat" description="PPR" evidence="3">
    <location>
        <begin position="77"/>
        <end position="111"/>
    </location>
</feature>
<dbReference type="FunFam" id="1.25.40.10:FF:000348">
    <property type="entry name" value="Pentatricopeptide repeat-containing protein chloroplastic"/>
    <property type="match status" value="1"/>
</dbReference>
<dbReference type="GO" id="GO:0016556">
    <property type="term" value="P:mRNA modification"/>
    <property type="evidence" value="ECO:0007669"/>
    <property type="project" value="UniProtKB-ARBA"/>
</dbReference>
<dbReference type="Pfam" id="PF20431">
    <property type="entry name" value="E_motif"/>
    <property type="match status" value="1"/>
</dbReference>
<feature type="repeat" description="PPR" evidence="3">
    <location>
        <begin position="209"/>
        <end position="239"/>
    </location>
</feature>
<dbReference type="Pfam" id="PF13041">
    <property type="entry name" value="PPR_2"/>
    <property type="match status" value="1"/>
</dbReference>